<dbReference type="HOGENOM" id="CLU_037628_6_0_11"/>
<dbReference type="OrthoDB" id="59108at2"/>
<evidence type="ECO:0000256" key="3">
    <source>
        <dbReference type="ARBA" id="ARBA00023163"/>
    </source>
</evidence>
<dbReference type="EMBL" id="CP004354">
    <property type="protein sequence ID" value="AGG66603.1"/>
    <property type="molecule type" value="Genomic_DNA"/>
</dbReference>
<dbReference type="PROSITE" id="PS50932">
    <property type="entry name" value="HTH_LACI_2"/>
    <property type="match status" value="1"/>
</dbReference>
<dbReference type="KEGG" id="ccn:H924_05795"/>
<dbReference type="eggNOG" id="COG1609">
    <property type="taxonomic scope" value="Bacteria"/>
</dbReference>
<dbReference type="STRING" id="1121353.H924_05795"/>
<dbReference type="Proteomes" id="UP000011760">
    <property type="component" value="Chromosome"/>
</dbReference>
<accession>M1UYJ8</accession>
<name>M1UYJ8_9CORY</name>
<dbReference type="InterPro" id="IPR028082">
    <property type="entry name" value="Peripla_BP_I"/>
</dbReference>
<dbReference type="Gene3D" id="3.40.50.2300">
    <property type="match status" value="2"/>
</dbReference>
<dbReference type="SUPFAM" id="SSF47413">
    <property type="entry name" value="lambda repressor-like DNA-binding domains"/>
    <property type="match status" value="1"/>
</dbReference>
<proteinExistence type="predicted"/>
<dbReference type="AlphaFoldDB" id="M1UYJ8"/>
<evidence type="ECO:0000256" key="2">
    <source>
        <dbReference type="ARBA" id="ARBA00023125"/>
    </source>
</evidence>
<reference evidence="5 6" key="1">
    <citation type="submission" date="2013-02" db="EMBL/GenBank/DDBJ databases">
        <title>The complete genome sequence of Corynebacterium callunae DSM 20147.</title>
        <authorList>
            <person name="Ruckert C."/>
            <person name="Albersmeier A."/>
            <person name="Kalinowski J."/>
        </authorList>
    </citation>
    <scope>NUCLEOTIDE SEQUENCE [LARGE SCALE GENOMIC DNA]</scope>
    <source>
        <strain evidence="5 6">DSM 20147</strain>
    </source>
</reference>
<dbReference type="SUPFAM" id="SSF53822">
    <property type="entry name" value="Periplasmic binding protein-like I"/>
    <property type="match status" value="1"/>
</dbReference>
<sequence>MVSEIPTSRSLPAGKKRATTLKDIAQVTQLSVSTVSRALANNSSIPESTRQRVVEVAEKLNYRPNAQARALRKSRTDTIGLIIPNIENPYFSALAAAIQSVARQAGVSTILSNSEENPEILSQTLDIMDDQRLDGIIVVPHMQSKDKVVELAARGVPIVLADRCFEDTSIPSVTSDPTPGMTEAFDLLCAADVHLGYLAGPQDTSTGRQRLEAFEKLCVDREITGASVFYGGYRQVSGYDGIKVLIEQGANAIIAGDSMMTIGALHAIHEMDLKIGKDLQIIGFDNNPTFRLQNPPLTIIDQHVQEMGKAAFGILQKLIDGETDQKSVLLPTSLEIHGSTAVSLKAFEKSRKANKKKKDKEASK</sequence>
<dbReference type="Pfam" id="PF00532">
    <property type="entry name" value="Peripla_BP_1"/>
    <property type="match status" value="1"/>
</dbReference>
<dbReference type="Pfam" id="PF00356">
    <property type="entry name" value="LacI"/>
    <property type="match status" value="1"/>
</dbReference>
<organism evidence="5 6">
    <name type="scientific">Corynebacterium callunae DSM 20147</name>
    <dbReference type="NCBI Taxonomy" id="1121353"/>
    <lineage>
        <taxon>Bacteria</taxon>
        <taxon>Bacillati</taxon>
        <taxon>Actinomycetota</taxon>
        <taxon>Actinomycetes</taxon>
        <taxon>Mycobacteriales</taxon>
        <taxon>Corynebacteriaceae</taxon>
        <taxon>Corynebacterium</taxon>
    </lineage>
</organism>
<dbReference type="InterPro" id="IPR010982">
    <property type="entry name" value="Lambda_DNA-bd_dom_sf"/>
</dbReference>
<dbReference type="InterPro" id="IPR001761">
    <property type="entry name" value="Peripla_BP/Lac1_sug-bd_dom"/>
</dbReference>
<gene>
    <name evidence="5" type="ORF">H924_05795</name>
</gene>
<dbReference type="PATRIC" id="fig|1121353.3.peg.1185"/>
<dbReference type="RefSeq" id="WP_015651035.1">
    <property type="nucleotide sequence ID" value="NC_020506.1"/>
</dbReference>
<dbReference type="CDD" id="cd01392">
    <property type="entry name" value="HTH_LacI"/>
    <property type="match status" value="1"/>
</dbReference>
<feature type="domain" description="HTH lacI-type" evidence="4">
    <location>
        <begin position="19"/>
        <end position="73"/>
    </location>
</feature>
<dbReference type="PANTHER" id="PTHR30146:SF109">
    <property type="entry name" value="HTH-TYPE TRANSCRIPTIONAL REGULATOR GALS"/>
    <property type="match status" value="1"/>
</dbReference>
<keyword evidence="2" id="KW-0238">DNA-binding</keyword>
<evidence type="ECO:0000313" key="5">
    <source>
        <dbReference type="EMBL" id="AGG66603.1"/>
    </source>
</evidence>
<dbReference type="Gene3D" id="1.10.260.40">
    <property type="entry name" value="lambda repressor-like DNA-binding domains"/>
    <property type="match status" value="1"/>
</dbReference>
<protein>
    <recommendedName>
        <fullName evidence="4">HTH lacI-type domain-containing protein</fullName>
    </recommendedName>
</protein>
<keyword evidence="3" id="KW-0804">Transcription</keyword>
<dbReference type="InterPro" id="IPR000843">
    <property type="entry name" value="HTH_LacI"/>
</dbReference>
<dbReference type="SMART" id="SM00354">
    <property type="entry name" value="HTH_LACI"/>
    <property type="match status" value="1"/>
</dbReference>
<evidence type="ECO:0000313" key="6">
    <source>
        <dbReference type="Proteomes" id="UP000011760"/>
    </source>
</evidence>
<evidence type="ECO:0000256" key="1">
    <source>
        <dbReference type="ARBA" id="ARBA00023015"/>
    </source>
</evidence>
<keyword evidence="6" id="KW-1185">Reference proteome</keyword>
<dbReference type="GO" id="GO:0000976">
    <property type="term" value="F:transcription cis-regulatory region binding"/>
    <property type="evidence" value="ECO:0007669"/>
    <property type="project" value="TreeGrafter"/>
</dbReference>
<evidence type="ECO:0000259" key="4">
    <source>
        <dbReference type="PROSITE" id="PS50932"/>
    </source>
</evidence>
<dbReference type="GO" id="GO:0003700">
    <property type="term" value="F:DNA-binding transcription factor activity"/>
    <property type="evidence" value="ECO:0007669"/>
    <property type="project" value="TreeGrafter"/>
</dbReference>
<keyword evidence="1" id="KW-0805">Transcription regulation</keyword>
<dbReference type="PANTHER" id="PTHR30146">
    <property type="entry name" value="LACI-RELATED TRANSCRIPTIONAL REPRESSOR"/>
    <property type="match status" value="1"/>
</dbReference>